<protein>
    <submittedName>
        <fullName evidence="1">Acyl-activating enzyme 19-like</fullName>
    </submittedName>
</protein>
<accession>A0A392NHL7</accession>
<evidence type="ECO:0000313" key="2">
    <source>
        <dbReference type="Proteomes" id="UP000265520"/>
    </source>
</evidence>
<organism evidence="1 2">
    <name type="scientific">Trifolium medium</name>
    <dbReference type="NCBI Taxonomy" id="97028"/>
    <lineage>
        <taxon>Eukaryota</taxon>
        <taxon>Viridiplantae</taxon>
        <taxon>Streptophyta</taxon>
        <taxon>Embryophyta</taxon>
        <taxon>Tracheophyta</taxon>
        <taxon>Spermatophyta</taxon>
        <taxon>Magnoliopsida</taxon>
        <taxon>eudicotyledons</taxon>
        <taxon>Gunneridae</taxon>
        <taxon>Pentapetalae</taxon>
        <taxon>rosids</taxon>
        <taxon>fabids</taxon>
        <taxon>Fabales</taxon>
        <taxon>Fabaceae</taxon>
        <taxon>Papilionoideae</taxon>
        <taxon>50 kb inversion clade</taxon>
        <taxon>NPAAA clade</taxon>
        <taxon>Hologalegina</taxon>
        <taxon>IRL clade</taxon>
        <taxon>Trifolieae</taxon>
        <taxon>Trifolium</taxon>
    </lineage>
</organism>
<dbReference type="PANTHER" id="PTHR44394">
    <property type="entry name" value="BETA-ALANINE-ACTIVATING ENZYME"/>
    <property type="match status" value="1"/>
</dbReference>
<dbReference type="Proteomes" id="UP000265520">
    <property type="component" value="Unassembled WGS sequence"/>
</dbReference>
<name>A0A392NHL7_9FABA</name>
<dbReference type="InterPro" id="IPR052091">
    <property type="entry name" value="Beta-ala_Activ/Resist"/>
</dbReference>
<reference evidence="1 2" key="1">
    <citation type="journal article" date="2018" name="Front. Plant Sci.">
        <title>Red Clover (Trifolium pratense) and Zigzag Clover (T. medium) - A Picture of Genomic Similarities and Differences.</title>
        <authorList>
            <person name="Dluhosova J."/>
            <person name="Istvanek J."/>
            <person name="Nedelnik J."/>
            <person name="Repkova J."/>
        </authorList>
    </citation>
    <scope>NUCLEOTIDE SEQUENCE [LARGE SCALE GENOMIC DNA]</scope>
    <source>
        <strain evidence="2">cv. 10/8</strain>
        <tissue evidence="1">Leaf</tissue>
    </source>
</reference>
<gene>
    <name evidence="1" type="ORF">A2U01_0020332</name>
</gene>
<dbReference type="GO" id="GO:0043041">
    <property type="term" value="P:amino acid activation for nonribosomal peptide biosynthetic process"/>
    <property type="evidence" value="ECO:0007669"/>
    <property type="project" value="TreeGrafter"/>
</dbReference>
<sequence length="121" mass="13503">MIPKDNVDVLFPSKRLKRGSTDVTSGGNELFPWHSPSIFSSSSFSRCNKVLYEGKTSVMDTHQTTTWSVNAPRGSRGHMKSFWKVNMESCVDASPMVVSKGSDIYLFIGSHSHKFLCINAR</sequence>
<dbReference type="AlphaFoldDB" id="A0A392NHL7"/>
<keyword evidence="2" id="KW-1185">Reference proteome</keyword>
<dbReference type="EMBL" id="LXQA010039990">
    <property type="protein sequence ID" value="MCH99320.1"/>
    <property type="molecule type" value="Genomic_DNA"/>
</dbReference>
<evidence type="ECO:0000313" key="1">
    <source>
        <dbReference type="EMBL" id="MCH99320.1"/>
    </source>
</evidence>
<dbReference type="PANTHER" id="PTHR44394:SF1">
    <property type="entry name" value="BETA-ALANINE-ACTIVATING ENZYME"/>
    <property type="match status" value="1"/>
</dbReference>
<comment type="caution">
    <text evidence="1">The sequence shown here is derived from an EMBL/GenBank/DDBJ whole genome shotgun (WGS) entry which is preliminary data.</text>
</comment>
<proteinExistence type="predicted"/>
<feature type="non-terminal residue" evidence="1">
    <location>
        <position position="121"/>
    </location>
</feature>